<evidence type="ECO:0000259" key="1">
    <source>
        <dbReference type="PROSITE" id="PS51186"/>
    </source>
</evidence>
<dbReference type="Gene3D" id="3.40.630.30">
    <property type="match status" value="1"/>
</dbReference>
<dbReference type="RefSeq" id="WP_044179108.1">
    <property type="nucleotide sequence ID" value="NZ_SRHD01000027.1"/>
</dbReference>
<dbReference type="EMBL" id="AP018045">
    <property type="protein sequence ID" value="BAX51614.1"/>
    <property type="molecule type" value="Genomic_DNA"/>
</dbReference>
<dbReference type="CDD" id="cd04301">
    <property type="entry name" value="NAT_SF"/>
    <property type="match status" value="1"/>
</dbReference>
<protein>
    <submittedName>
        <fullName evidence="3">GNAT family N-acetyltransferase</fullName>
    </submittedName>
</protein>
<feature type="domain" description="N-acetyltransferase" evidence="1">
    <location>
        <begin position="1"/>
        <end position="141"/>
    </location>
</feature>
<name>A0A1Q9H020_PHODP</name>
<dbReference type="Pfam" id="PF13508">
    <property type="entry name" value="Acetyltransf_7"/>
    <property type="match status" value="1"/>
</dbReference>
<reference evidence="3 5" key="3">
    <citation type="submission" date="2020-09" db="EMBL/GenBank/DDBJ databases">
        <title>Complete, closed and curated genome sequences of Photobacterium damselae subsp. piscicida isolates from Australia indicate localised evolution and additional plasmid-borne pathogenicity mechanisms.</title>
        <authorList>
            <person name="Baseggio L."/>
            <person name="Silayeva O."/>
            <person name="Buller N."/>
            <person name="Landos M."/>
            <person name="Engelstaedter J."/>
            <person name="Barnes A.C."/>
        </authorList>
    </citation>
    <scope>NUCLEOTIDE SEQUENCE [LARGE SCALE GENOMIC DNA]</scope>
    <source>
        <strain evidence="3 5">AS-16-0540-1</strain>
    </source>
</reference>
<keyword evidence="3" id="KW-0808">Transferase</keyword>
<evidence type="ECO:0000313" key="3">
    <source>
        <dbReference type="EMBL" id="QOD56381.1"/>
    </source>
</evidence>
<reference evidence="2" key="1">
    <citation type="journal article" date="2017" name="Genome Announc.">
        <title>Whole-Genome Sequence of Photobacterium damselae subsp. piscicida Strain 91-197, Isolated from Hybrid Striped Bass (Morone sp.) in the United States.</title>
        <authorList>
            <person name="Teru Y."/>
            <person name="Hikima J."/>
            <person name="Kono T."/>
            <person name="Sakai M."/>
            <person name="Takano T."/>
            <person name="Hawke J.P."/>
            <person name="Takeyama H."/>
            <person name="Aoki T."/>
        </authorList>
    </citation>
    <scope>NUCLEOTIDE SEQUENCE</scope>
    <source>
        <strain evidence="2">91-197</strain>
    </source>
</reference>
<dbReference type="Proteomes" id="UP000516656">
    <property type="component" value="Chromosome 1"/>
</dbReference>
<dbReference type="Proteomes" id="UP000218676">
    <property type="component" value="Chromosome 1"/>
</dbReference>
<dbReference type="InterPro" id="IPR016181">
    <property type="entry name" value="Acyl_CoA_acyltransferase"/>
</dbReference>
<dbReference type="GO" id="GO:0016747">
    <property type="term" value="F:acyltransferase activity, transferring groups other than amino-acyl groups"/>
    <property type="evidence" value="ECO:0007669"/>
    <property type="project" value="InterPro"/>
</dbReference>
<gene>
    <name evidence="3" type="ORF">IC627_14585</name>
    <name evidence="2" type="ORF">PDPUS_1_00239</name>
</gene>
<evidence type="ECO:0000313" key="4">
    <source>
        <dbReference type="Proteomes" id="UP000218676"/>
    </source>
</evidence>
<dbReference type="EMBL" id="CP061854">
    <property type="protein sequence ID" value="QOD56381.1"/>
    <property type="molecule type" value="Genomic_DNA"/>
</dbReference>
<evidence type="ECO:0000313" key="5">
    <source>
        <dbReference type="Proteomes" id="UP000516656"/>
    </source>
</evidence>
<dbReference type="AlphaFoldDB" id="A0A1Q9H020"/>
<sequence length="142" mass="16731">MNTPEFHKLETLRFPLVNKLYKDHYPAGKAKRDEIIWVGEQNGTLIAAVRFKVIEESQFLTGMVVHSQHRRKNIASQFLYHLSEQLELYPCYCFALYELEDFYQRNGFITIDSSELPHPLQPRFERYSSGKKLVPMLYKNGS</sequence>
<proteinExistence type="predicted"/>
<dbReference type="InterPro" id="IPR000182">
    <property type="entry name" value="GNAT_dom"/>
</dbReference>
<organism evidence="3 5">
    <name type="scientific">Photobacterium damsela subsp. piscicida</name>
    <name type="common">Pasteurella piscicida</name>
    <dbReference type="NCBI Taxonomy" id="38294"/>
    <lineage>
        <taxon>Bacteria</taxon>
        <taxon>Pseudomonadati</taxon>
        <taxon>Pseudomonadota</taxon>
        <taxon>Gammaproteobacteria</taxon>
        <taxon>Vibrionales</taxon>
        <taxon>Vibrionaceae</taxon>
        <taxon>Photobacterium</taxon>
    </lineage>
</organism>
<dbReference type="PROSITE" id="PS51186">
    <property type="entry name" value="GNAT"/>
    <property type="match status" value="1"/>
</dbReference>
<reference evidence="4" key="2">
    <citation type="submission" date="2017-05" db="EMBL/GenBank/DDBJ databases">
        <title>Whole genome sequence of fish pathogenic bacteria, Photobacterium damselae subsp. piscicida, strain 91-197, isolated from hybrid striped bass (Morone sp.) in USA.</title>
        <authorList>
            <person name="Teru Y."/>
            <person name="Hikima J."/>
            <person name="Kono T."/>
            <person name="Sakai M."/>
            <person name="Takano T."/>
            <person name="Hawke J.P."/>
            <person name="Takeyama H."/>
            <person name="Aoki T."/>
        </authorList>
    </citation>
    <scope>NUCLEOTIDE SEQUENCE [LARGE SCALE GENOMIC DNA]</scope>
    <source>
        <strain evidence="4">91-197</strain>
    </source>
</reference>
<accession>A0A1Q9H020</accession>
<dbReference type="SUPFAM" id="SSF55729">
    <property type="entry name" value="Acyl-CoA N-acyltransferases (Nat)"/>
    <property type="match status" value="1"/>
</dbReference>
<evidence type="ECO:0000313" key="2">
    <source>
        <dbReference type="EMBL" id="BAX51614.1"/>
    </source>
</evidence>